<feature type="non-terminal residue" evidence="1">
    <location>
        <position position="1"/>
    </location>
</feature>
<organism evidence="1 2">
    <name type="scientific">Scortum barcoo</name>
    <name type="common">barcoo grunter</name>
    <dbReference type="NCBI Taxonomy" id="214431"/>
    <lineage>
        <taxon>Eukaryota</taxon>
        <taxon>Metazoa</taxon>
        <taxon>Chordata</taxon>
        <taxon>Craniata</taxon>
        <taxon>Vertebrata</taxon>
        <taxon>Euteleostomi</taxon>
        <taxon>Actinopterygii</taxon>
        <taxon>Neopterygii</taxon>
        <taxon>Teleostei</taxon>
        <taxon>Neoteleostei</taxon>
        <taxon>Acanthomorphata</taxon>
        <taxon>Eupercaria</taxon>
        <taxon>Centrarchiformes</taxon>
        <taxon>Terapontoidei</taxon>
        <taxon>Terapontidae</taxon>
        <taxon>Scortum</taxon>
    </lineage>
</organism>
<accession>A0ACB8WQK2</accession>
<name>A0ACB8WQK2_9TELE</name>
<sequence length="179" mass="20429">FHREMEEKKQPTGGPHFVGRKDELIEAKRSFRTLEGRDVLIIHHQGVFYAMDSYCYREYAVSRAELKAAAAYAGSTLQNGDIEEIDGKLCIICPNHKYKISLARGEGIYKGTDSREKPPVTRWYSKGVKQRTHTVTVESDGDVYVKLSKDTCWIDSDYYQGEKGKVERARAKEAEKKTS</sequence>
<dbReference type="Proteomes" id="UP000831701">
    <property type="component" value="Chromosome 7"/>
</dbReference>
<proteinExistence type="predicted"/>
<comment type="caution">
    <text evidence="1">The sequence shown here is derived from an EMBL/GenBank/DDBJ whole genome shotgun (WGS) entry which is preliminary data.</text>
</comment>
<protein>
    <submittedName>
        <fullName evidence="1">Uncharacterized protein</fullName>
    </submittedName>
</protein>
<gene>
    <name evidence="1" type="ORF">L3Q82_025104</name>
</gene>
<keyword evidence="2" id="KW-1185">Reference proteome</keyword>
<reference evidence="1" key="1">
    <citation type="submission" date="2022-04" db="EMBL/GenBank/DDBJ databases">
        <title>Jade perch genome.</title>
        <authorList>
            <person name="Chao B."/>
        </authorList>
    </citation>
    <scope>NUCLEOTIDE SEQUENCE</scope>
    <source>
        <strain evidence="1">CB-2022</strain>
    </source>
</reference>
<dbReference type="EMBL" id="CM041537">
    <property type="protein sequence ID" value="KAI3370325.1"/>
    <property type="molecule type" value="Genomic_DNA"/>
</dbReference>
<evidence type="ECO:0000313" key="2">
    <source>
        <dbReference type="Proteomes" id="UP000831701"/>
    </source>
</evidence>
<evidence type="ECO:0000313" key="1">
    <source>
        <dbReference type="EMBL" id="KAI3370325.1"/>
    </source>
</evidence>